<evidence type="ECO:0000313" key="2">
    <source>
        <dbReference type="EMBL" id="MEQ2380479.1"/>
    </source>
</evidence>
<comment type="caution">
    <text evidence="2">The sequence shown here is derived from an EMBL/GenBank/DDBJ whole genome shotgun (WGS) entry which is preliminary data.</text>
</comment>
<dbReference type="RefSeq" id="WP_055177489.1">
    <property type="nucleotide sequence ID" value="NZ_DAWDOP010000004.1"/>
</dbReference>
<dbReference type="Proteomes" id="UP001442364">
    <property type="component" value="Unassembled WGS sequence"/>
</dbReference>
<keyword evidence="1" id="KW-0472">Membrane</keyword>
<evidence type="ECO:0000313" key="3">
    <source>
        <dbReference type="Proteomes" id="UP001442364"/>
    </source>
</evidence>
<evidence type="ECO:0000256" key="1">
    <source>
        <dbReference type="SAM" id="Phobius"/>
    </source>
</evidence>
<name>A0ABV1C032_9FIRM</name>
<organism evidence="2 3">
    <name type="scientific">[Lactobacillus] rogosae</name>
    <dbReference type="NCBI Taxonomy" id="706562"/>
    <lineage>
        <taxon>Bacteria</taxon>
        <taxon>Bacillati</taxon>
        <taxon>Bacillota</taxon>
        <taxon>Clostridia</taxon>
        <taxon>Lachnospirales</taxon>
        <taxon>Lachnospiraceae</taxon>
        <taxon>Lachnospira</taxon>
    </lineage>
</organism>
<proteinExistence type="predicted"/>
<keyword evidence="1" id="KW-1133">Transmembrane helix</keyword>
<keyword evidence="1" id="KW-0812">Transmembrane</keyword>
<gene>
    <name evidence="2" type="ORF">WMO14_11470</name>
</gene>
<feature type="transmembrane region" description="Helical" evidence="1">
    <location>
        <begin position="322"/>
        <end position="342"/>
    </location>
</feature>
<feature type="transmembrane region" description="Helical" evidence="1">
    <location>
        <begin position="282"/>
        <end position="302"/>
    </location>
</feature>
<sequence>MRIRYILKLMLDDIFQKKIMIILLLAMSSISIYMTDVIATRYFSNQYRINSMSSMFAVNPDKVNYVKYLNLMSPEYTPQIGDELIQYIRNYQGVVACGRFNNNKMILNGELVKTLVIEKDIANMGNLLLDNDNLKSKKNGSENMAYVGYSYRNEYKTGIQFNYYEENEKSSCEIAGYLKKGASWPLKGKLFGGVSDIDSYNLDNTIVVITPNYEYFDNIGGMPDTPYYIVDDEAVADKLKMDIVEWAAERNLGVSVINEAEEIANEKELRNITADSSFSAEVLLFLLALISMSSAAIVSCILNRQHMGIMVACGVSKRSIMAINYMENVFVVLIPEIIIWLICQKNIFGKVFMNNISELDMIKYGDWFSHCVAVPIMYLAELVIVTVIAGIVPMFIISRMKVAEVIKPVD</sequence>
<protein>
    <submittedName>
        <fullName evidence="2">ABC transporter permease</fullName>
    </submittedName>
</protein>
<accession>A0ABV1C032</accession>
<keyword evidence="3" id="KW-1185">Reference proteome</keyword>
<feature type="transmembrane region" description="Helical" evidence="1">
    <location>
        <begin position="376"/>
        <end position="397"/>
    </location>
</feature>
<feature type="transmembrane region" description="Helical" evidence="1">
    <location>
        <begin position="21"/>
        <end position="43"/>
    </location>
</feature>
<dbReference type="EMBL" id="JBBMER010000009">
    <property type="protein sequence ID" value="MEQ2380479.1"/>
    <property type="molecule type" value="Genomic_DNA"/>
</dbReference>
<reference evidence="2 3" key="1">
    <citation type="submission" date="2024-03" db="EMBL/GenBank/DDBJ databases">
        <title>Human intestinal bacterial collection.</title>
        <authorList>
            <person name="Pauvert C."/>
            <person name="Hitch T.C.A."/>
            <person name="Clavel T."/>
        </authorList>
    </citation>
    <scope>NUCLEOTIDE SEQUENCE [LARGE SCALE GENOMIC DNA]</scope>
    <source>
        <strain evidence="2 3">CLA-AA-H255</strain>
    </source>
</reference>